<proteinExistence type="predicted"/>
<dbReference type="Pfam" id="PF13845">
    <property type="entry name" value="Septum_form"/>
    <property type="match status" value="1"/>
</dbReference>
<name>A0A7J9UU64_9MICO</name>
<feature type="domain" description="Septum formation-related" evidence="1">
    <location>
        <begin position="20"/>
        <end position="120"/>
    </location>
</feature>
<accession>A0A7J9UU64</accession>
<reference evidence="2 3" key="1">
    <citation type="submission" date="2019-10" db="EMBL/GenBank/DDBJ databases">
        <title>Georgenia wutianyii sp. nov. and Georgenia yuyongxinii sp. nov. isolated from plateau pika (Ochotona curzoniae) in the Qinghai-Tibet plateau of China.</title>
        <authorList>
            <person name="Tian Z."/>
        </authorList>
    </citation>
    <scope>NUCLEOTIDE SEQUENCE [LARGE SCALE GENOMIC DNA]</scope>
    <source>
        <strain evidence="2 3">JCM 15130</strain>
    </source>
</reference>
<gene>
    <name evidence="2" type="ORF">GB882_01330</name>
</gene>
<evidence type="ECO:0000259" key="1">
    <source>
        <dbReference type="Pfam" id="PF13845"/>
    </source>
</evidence>
<dbReference type="InterPro" id="IPR026004">
    <property type="entry name" value="Septum_form"/>
</dbReference>
<protein>
    <recommendedName>
        <fullName evidence="1">Septum formation-related domain-containing protein</fullName>
    </recommendedName>
</protein>
<dbReference type="AlphaFoldDB" id="A0A7J9UU64"/>
<evidence type="ECO:0000313" key="2">
    <source>
        <dbReference type="EMBL" id="MPV87294.1"/>
    </source>
</evidence>
<dbReference type="EMBL" id="WHPD01000297">
    <property type="protein sequence ID" value="MPV87294.1"/>
    <property type="molecule type" value="Genomic_DNA"/>
</dbReference>
<keyword evidence="3" id="KW-1185">Reference proteome</keyword>
<evidence type="ECO:0000313" key="3">
    <source>
        <dbReference type="Proteomes" id="UP000429644"/>
    </source>
</evidence>
<sequence>MLTGCALFDREERSVSVFDAEPGDCFLVPEEITAELTELRQVDCGRPHQQEAYAVVDYTPTEGAQGYPGDAVLKDFADGSCAAEFAPYVGADYRDSTLFFTYLLPSARSWEQGDDRAVTCFITTTGAPLAESVRDSQL</sequence>
<dbReference type="Proteomes" id="UP000429644">
    <property type="component" value="Unassembled WGS sequence"/>
</dbReference>
<organism evidence="2 3">
    <name type="scientific">Georgenia ruanii</name>
    <dbReference type="NCBI Taxonomy" id="348442"/>
    <lineage>
        <taxon>Bacteria</taxon>
        <taxon>Bacillati</taxon>
        <taxon>Actinomycetota</taxon>
        <taxon>Actinomycetes</taxon>
        <taxon>Micrococcales</taxon>
        <taxon>Bogoriellaceae</taxon>
        <taxon>Georgenia</taxon>
    </lineage>
</organism>
<comment type="caution">
    <text evidence="2">The sequence shown here is derived from an EMBL/GenBank/DDBJ whole genome shotgun (WGS) entry which is preliminary data.</text>
</comment>